<organism evidence="9 10">
    <name type="scientific">Hydrogenivirga caldilitoris</name>
    <dbReference type="NCBI Taxonomy" id="246264"/>
    <lineage>
        <taxon>Bacteria</taxon>
        <taxon>Pseudomonadati</taxon>
        <taxon>Aquificota</taxon>
        <taxon>Aquificia</taxon>
        <taxon>Aquificales</taxon>
        <taxon>Aquificaceae</taxon>
        <taxon>Hydrogenivirga</taxon>
    </lineage>
</organism>
<evidence type="ECO:0000256" key="2">
    <source>
        <dbReference type="ARBA" id="ARBA00005811"/>
    </source>
</evidence>
<name>A0A497XMS7_9AQUI</name>
<dbReference type="PANTHER" id="PTHR30558">
    <property type="entry name" value="EXBD MEMBRANE COMPONENT OF PMF-DRIVEN MACROMOLECULE IMPORT SYSTEM"/>
    <property type="match status" value="1"/>
</dbReference>
<comment type="subcellular location">
    <subcellularLocation>
        <location evidence="1">Cell membrane</location>
        <topology evidence="1">Single-pass membrane protein</topology>
    </subcellularLocation>
    <subcellularLocation>
        <location evidence="7">Cell membrane</location>
        <topology evidence="7">Single-pass type II membrane protein</topology>
    </subcellularLocation>
</comment>
<keyword evidence="5 8" id="KW-1133">Transmembrane helix</keyword>
<dbReference type="EMBL" id="RCCJ01000001">
    <property type="protein sequence ID" value="RLJ70148.1"/>
    <property type="molecule type" value="Genomic_DNA"/>
</dbReference>
<dbReference type="GO" id="GO:0022857">
    <property type="term" value="F:transmembrane transporter activity"/>
    <property type="evidence" value="ECO:0007669"/>
    <property type="project" value="InterPro"/>
</dbReference>
<feature type="transmembrane region" description="Helical" evidence="8">
    <location>
        <begin position="12"/>
        <end position="33"/>
    </location>
</feature>
<dbReference type="Gene3D" id="3.30.420.270">
    <property type="match status" value="1"/>
</dbReference>
<evidence type="ECO:0000313" key="10">
    <source>
        <dbReference type="Proteomes" id="UP000267841"/>
    </source>
</evidence>
<evidence type="ECO:0000256" key="5">
    <source>
        <dbReference type="ARBA" id="ARBA00022989"/>
    </source>
</evidence>
<comment type="similarity">
    <text evidence="2 7">Belongs to the ExbD/TolR family.</text>
</comment>
<evidence type="ECO:0000256" key="1">
    <source>
        <dbReference type="ARBA" id="ARBA00004162"/>
    </source>
</evidence>
<reference evidence="9 10" key="1">
    <citation type="submission" date="2018-10" db="EMBL/GenBank/DDBJ databases">
        <title>Genomic Encyclopedia of Archaeal and Bacterial Type Strains, Phase II (KMG-II): from individual species to whole genera.</title>
        <authorList>
            <person name="Goeker M."/>
        </authorList>
    </citation>
    <scope>NUCLEOTIDE SEQUENCE [LARGE SCALE GENOMIC DNA]</scope>
    <source>
        <strain evidence="9 10">DSM 16510</strain>
    </source>
</reference>
<dbReference type="InterPro" id="IPR003400">
    <property type="entry name" value="ExbD"/>
</dbReference>
<dbReference type="PANTHER" id="PTHR30558:SF7">
    <property type="entry name" value="TOL-PAL SYSTEM PROTEIN TOLR"/>
    <property type="match status" value="1"/>
</dbReference>
<dbReference type="OrthoDB" id="8858387at2"/>
<dbReference type="Pfam" id="PF02472">
    <property type="entry name" value="ExbD"/>
    <property type="match status" value="1"/>
</dbReference>
<accession>A0A497XMS7</accession>
<dbReference type="RefSeq" id="WP_121009303.1">
    <property type="nucleotide sequence ID" value="NZ_RCCJ01000001.1"/>
</dbReference>
<protein>
    <submittedName>
        <fullName evidence="9">Biopolymer transport protein ExbD</fullName>
    </submittedName>
</protein>
<dbReference type="AlphaFoldDB" id="A0A497XMS7"/>
<evidence type="ECO:0000256" key="4">
    <source>
        <dbReference type="ARBA" id="ARBA00022692"/>
    </source>
</evidence>
<dbReference type="Proteomes" id="UP000267841">
    <property type="component" value="Unassembled WGS sequence"/>
</dbReference>
<keyword evidence="4 7" id="KW-0812">Transmembrane</keyword>
<evidence type="ECO:0000256" key="6">
    <source>
        <dbReference type="ARBA" id="ARBA00023136"/>
    </source>
</evidence>
<evidence type="ECO:0000256" key="3">
    <source>
        <dbReference type="ARBA" id="ARBA00022475"/>
    </source>
</evidence>
<dbReference type="GO" id="GO:0015031">
    <property type="term" value="P:protein transport"/>
    <property type="evidence" value="ECO:0007669"/>
    <property type="project" value="UniProtKB-KW"/>
</dbReference>
<keyword evidence="3" id="KW-1003">Cell membrane</keyword>
<keyword evidence="10" id="KW-1185">Reference proteome</keyword>
<evidence type="ECO:0000256" key="7">
    <source>
        <dbReference type="RuleBase" id="RU003879"/>
    </source>
</evidence>
<comment type="caution">
    <text evidence="9">The sequence shown here is derived from an EMBL/GenBank/DDBJ whole genome shotgun (WGS) entry which is preliminary data.</text>
</comment>
<sequence length="128" mass="14511">MEEREFDYINVIPLVDIMLVLLTIVLTTATFIVQGEIPVNLPSAQSGETGKTHGAINITIKENGKLFLEEKEVHLAQLKEELKSLDREIGVNIRADREARIQNLVSVMDILNRLGFRKINMLVKKDEI</sequence>
<gene>
    <name evidence="9" type="ORF">BCF55_0412</name>
</gene>
<keyword evidence="6 8" id="KW-0472">Membrane</keyword>
<evidence type="ECO:0000256" key="8">
    <source>
        <dbReference type="SAM" id="Phobius"/>
    </source>
</evidence>
<evidence type="ECO:0000313" key="9">
    <source>
        <dbReference type="EMBL" id="RLJ70148.1"/>
    </source>
</evidence>
<keyword evidence="7" id="KW-0813">Transport</keyword>
<keyword evidence="7" id="KW-0653">Protein transport</keyword>
<proteinExistence type="inferred from homology"/>
<dbReference type="GO" id="GO:0005886">
    <property type="term" value="C:plasma membrane"/>
    <property type="evidence" value="ECO:0007669"/>
    <property type="project" value="UniProtKB-SubCell"/>
</dbReference>